<dbReference type="SUPFAM" id="SSF82771">
    <property type="entry name" value="GIY-YIG endonuclease"/>
    <property type="match status" value="1"/>
</dbReference>
<gene>
    <name evidence="3" type="ORF">A3H02_00260</name>
</gene>
<accession>A0A1G2F3B1</accession>
<dbReference type="Pfam" id="PF01541">
    <property type="entry name" value="GIY-YIG"/>
    <property type="match status" value="1"/>
</dbReference>
<dbReference type="PANTHER" id="PTHR34477:SF1">
    <property type="entry name" value="UPF0213 PROTEIN YHBQ"/>
    <property type="match status" value="1"/>
</dbReference>
<organism evidence="3 4">
    <name type="scientific">Candidatus Niyogibacteria bacterium RIFCSPLOWO2_12_FULL_41_13</name>
    <dbReference type="NCBI Taxonomy" id="1801726"/>
    <lineage>
        <taxon>Bacteria</taxon>
        <taxon>Candidatus Niyogiibacteriota</taxon>
    </lineage>
</organism>
<dbReference type="Gene3D" id="3.40.1440.10">
    <property type="entry name" value="GIY-YIG endonuclease"/>
    <property type="match status" value="1"/>
</dbReference>
<sequence>MYCTYVIESQKSSYWYTGSTNDLRKRFNQHNKGKSTWTKQGVPWKLIYYEACLNEEDARSREKYLKTGVGKRYFKNRLKRFLSLTG</sequence>
<name>A0A1G2F3B1_9BACT</name>
<dbReference type="AlphaFoldDB" id="A0A1G2F3B1"/>
<feature type="domain" description="GIY-YIG" evidence="2">
    <location>
        <begin position="1"/>
        <end position="77"/>
    </location>
</feature>
<protein>
    <submittedName>
        <fullName evidence="3">Excinuclease ABC subunit C</fullName>
    </submittedName>
</protein>
<proteinExistence type="inferred from homology"/>
<dbReference type="EMBL" id="MHMS01000006">
    <property type="protein sequence ID" value="OGZ32576.1"/>
    <property type="molecule type" value="Genomic_DNA"/>
</dbReference>
<dbReference type="STRING" id="1801726.A3H02_00260"/>
<dbReference type="InterPro" id="IPR050190">
    <property type="entry name" value="UPF0213_domain"/>
</dbReference>
<reference evidence="3 4" key="1">
    <citation type="journal article" date="2016" name="Nat. Commun.">
        <title>Thousands of microbial genomes shed light on interconnected biogeochemical processes in an aquifer system.</title>
        <authorList>
            <person name="Anantharaman K."/>
            <person name="Brown C.T."/>
            <person name="Hug L.A."/>
            <person name="Sharon I."/>
            <person name="Castelle C.J."/>
            <person name="Probst A.J."/>
            <person name="Thomas B.C."/>
            <person name="Singh A."/>
            <person name="Wilkins M.J."/>
            <person name="Karaoz U."/>
            <person name="Brodie E.L."/>
            <person name="Williams K.H."/>
            <person name="Hubbard S.S."/>
            <person name="Banfield J.F."/>
        </authorList>
    </citation>
    <scope>NUCLEOTIDE SEQUENCE [LARGE SCALE GENOMIC DNA]</scope>
</reference>
<dbReference type="InterPro" id="IPR000305">
    <property type="entry name" value="GIY-YIG_endonuc"/>
</dbReference>
<dbReference type="Proteomes" id="UP000176787">
    <property type="component" value="Unassembled WGS sequence"/>
</dbReference>
<dbReference type="PANTHER" id="PTHR34477">
    <property type="entry name" value="UPF0213 PROTEIN YHBQ"/>
    <property type="match status" value="1"/>
</dbReference>
<dbReference type="PROSITE" id="PS50164">
    <property type="entry name" value="GIY_YIG"/>
    <property type="match status" value="1"/>
</dbReference>
<evidence type="ECO:0000313" key="3">
    <source>
        <dbReference type="EMBL" id="OGZ32576.1"/>
    </source>
</evidence>
<dbReference type="CDD" id="cd10449">
    <property type="entry name" value="GIY-YIG_SLX1_like"/>
    <property type="match status" value="1"/>
</dbReference>
<comment type="caution">
    <text evidence="3">The sequence shown here is derived from an EMBL/GenBank/DDBJ whole genome shotgun (WGS) entry which is preliminary data.</text>
</comment>
<evidence type="ECO:0000313" key="4">
    <source>
        <dbReference type="Proteomes" id="UP000176787"/>
    </source>
</evidence>
<comment type="similarity">
    <text evidence="1">Belongs to the UPF0213 family.</text>
</comment>
<evidence type="ECO:0000256" key="1">
    <source>
        <dbReference type="ARBA" id="ARBA00007435"/>
    </source>
</evidence>
<evidence type="ECO:0000259" key="2">
    <source>
        <dbReference type="PROSITE" id="PS50164"/>
    </source>
</evidence>
<dbReference type="InterPro" id="IPR035901">
    <property type="entry name" value="GIY-YIG_endonuc_sf"/>
</dbReference>